<dbReference type="InterPro" id="IPR014755">
    <property type="entry name" value="Cu-Rt/internalin_Ig-like"/>
</dbReference>
<proteinExistence type="predicted"/>
<protein>
    <recommendedName>
        <fullName evidence="8">CopC domain-containing protein</fullName>
    </recommendedName>
</protein>
<dbReference type="InterPro" id="IPR014756">
    <property type="entry name" value="Ig_E-set"/>
</dbReference>
<accession>A0A4Q8ADX6</accession>
<dbReference type="GO" id="GO:0005886">
    <property type="term" value="C:plasma membrane"/>
    <property type="evidence" value="ECO:0007669"/>
    <property type="project" value="TreeGrafter"/>
</dbReference>
<keyword evidence="6" id="KW-0472">Membrane</keyword>
<feature type="region of interest" description="Disordered" evidence="5">
    <location>
        <begin position="138"/>
        <end position="182"/>
    </location>
</feature>
<dbReference type="InterPro" id="IPR032694">
    <property type="entry name" value="CopC/D"/>
</dbReference>
<evidence type="ECO:0000256" key="2">
    <source>
        <dbReference type="ARBA" id="ARBA00022723"/>
    </source>
</evidence>
<dbReference type="GO" id="GO:0030313">
    <property type="term" value="C:cell envelope"/>
    <property type="evidence" value="ECO:0007669"/>
    <property type="project" value="UniProtKB-SubCell"/>
</dbReference>
<evidence type="ECO:0000313" key="9">
    <source>
        <dbReference type="EMBL" id="RZU62460.1"/>
    </source>
</evidence>
<dbReference type="Pfam" id="PF04234">
    <property type="entry name" value="CopC"/>
    <property type="match status" value="1"/>
</dbReference>
<dbReference type="PANTHER" id="PTHR34820">
    <property type="entry name" value="INNER MEMBRANE PROTEIN YEBZ"/>
    <property type="match status" value="1"/>
</dbReference>
<feature type="transmembrane region" description="Helical" evidence="6">
    <location>
        <begin position="191"/>
        <end position="213"/>
    </location>
</feature>
<feature type="chain" id="PRO_5038537782" description="CopC domain-containing protein" evidence="7">
    <location>
        <begin position="29"/>
        <end position="220"/>
    </location>
</feature>
<feature type="domain" description="CopC" evidence="8">
    <location>
        <begin position="41"/>
        <end position="129"/>
    </location>
</feature>
<dbReference type="InterPro" id="IPR007348">
    <property type="entry name" value="CopC_dom"/>
</dbReference>
<evidence type="ECO:0000256" key="4">
    <source>
        <dbReference type="ARBA" id="ARBA00023008"/>
    </source>
</evidence>
<feature type="signal peptide" evidence="7">
    <location>
        <begin position="1"/>
        <end position="28"/>
    </location>
</feature>
<dbReference type="Gene3D" id="2.60.40.1220">
    <property type="match status" value="1"/>
</dbReference>
<feature type="compositionally biased region" description="Low complexity" evidence="5">
    <location>
        <begin position="154"/>
        <end position="166"/>
    </location>
</feature>
<dbReference type="SUPFAM" id="SSF81296">
    <property type="entry name" value="E set domains"/>
    <property type="match status" value="1"/>
</dbReference>
<dbReference type="RefSeq" id="WP_130451051.1">
    <property type="nucleotide sequence ID" value="NZ_SHLA01000001.1"/>
</dbReference>
<name>A0A4Q8ADX6_9MICC</name>
<gene>
    <name evidence="9" type="ORF">EV380_2056</name>
</gene>
<keyword evidence="6" id="KW-0812">Transmembrane</keyword>
<dbReference type="AlphaFoldDB" id="A0A4Q8ADX6"/>
<dbReference type="GO" id="GO:0005507">
    <property type="term" value="F:copper ion binding"/>
    <property type="evidence" value="ECO:0007669"/>
    <property type="project" value="InterPro"/>
</dbReference>
<keyword evidence="10" id="KW-1185">Reference proteome</keyword>
<keyword evidence="6" id="KW-1133">Transmembrane helix</keyword>
<evidence type="ECO:0000256" key="3">
    <source>
        <dbReference type="ARBA" id="ARBA00022729"/>
    </source>
</evidence>
<reference evidence="9 10" key="1">
    <citation type="submission" date="2019-02" db="EMBL/GenBank/DDBJ databases">
        <title>Sequencing the genomes of 1000 actinobacteria strains.</title>
        <authorList>
            <person name="Klenk H.-P."/>
        </authorList>
    </citation>
    <scope>NUCLEOTIDE SEQUENCE [LARGE SCALE GENOMIC DNA]</scope>
    <source>
        <strain evidence="9 10">DSM 17364</strain>
    </source>
</reference>
<dbReference type="PANTHER" id="PTHR34820:SF4">
    <property type="entry name" value="INNER MEMBRANE PROTEIN YEBZ"/>
    <property type="match status" value="1"/>
</dbReference>
<evidence type="ECO:0000256" key="6">
    <source>
        <dbReference type="SAM" id="Phobius"/>
    </source>
</evidence>
<keyword evidence="4" id="KW-0186">Copper</keyword>
<comment type="subcellular location">
    <subcellularLocation>
        <location evidence="1">Cell envelope</location>
    </subcellularLocation>
</comment>
<keyword evidence="2" id="KW-0479">Metal-binding</keyword>
<organism evidence="9 10">
    <name type="scientific">Zhihengliuella halotolerans</name>
    <dbReference type="NCBI Taxonomy" id="370736"/>
    <lineage>
        <taxon>Bacteria</taxon>
        <taxon>Bacillati</taxon>
        <taxon>Actinomycetota</taxon>
        <taxon>Actinomycetes</taxon>
        <taxon>Micrococcales</taxon>
        <taxon>Micrococcaceae</taxon>
        <taxon>Zhihengliuella</taxon>
    </lineage>
</organism>
<keyword evidence="3 7" id="KW-0732">Signal</keyword>
<sequence>MIFTRNTARSTVLLALFAALLLALGAAAAASLAGAPAAHAHDQLLSTDPADGDALETAPEQLTLTFSGEIQDIGARVDLVDGDGATHETEFAAEGGDLVVTPNEALPAGDYTLSWRVISSDGHPIEGTVDNDGAFGFEVASGGDAAAEPTPEPSASSSSSSSSSSSDPAMNPDEPATSGPLELELDNASGWAGPAVVIILALAAIAAVVVVIAKVRKQQK</sequence>
<evidence type="ECO:0000256" key="5">
    <source>
        <dbReference type="SAM" id="MobiDB-lite"/>
    </source>
</evidence>
<dbReference type="EMBL" id="SHLA01000001">
    <property type="protein sequence ID" value="RZU62460.1"/>
    <property type="molecule type" value="Genomic_DNA"/>
</dbReference>
<dbReference type="GO" id="GO:0006825">
    <property type="term" value="P:copper ion transport"/>
    <property type="evidence" value="ECO:0007669"/>
    <property type="project" value="InterPro"/>
</dbReference>
<evidence type="ECO:0000256" key="7">
    <source>
        <dbReference type="SAM" id="SignalP"/>
    </source>
</evidence>
<comment type="caution">
    <text evidence="9">The sequence shown here is derived from an EMBL/GenBank/DDBJ whole genome shotgun (WGS) entry which is preliminary data.</text>
</comment>
<dbReference type="Proteomes" id="UP000292685">
    <property type="component" value="Unassembled WGS sequence"/>
</dbReference>
<dbReference type="GO" id="GO:0046688">
    <property type="term" value="P:response to copper ion"/>
    <property type="evidence" value="ECO:0007669"/>
    <property type="project" value="InterPro"/>
</dbReference>
<dbReference type="OrthoDB" id="5242236at2"/>
<evidence type="ECO:0000256" key="1">
    <source>
        <dbReference type="ARBA" id="ARBA00004196"/>
    </source>
</evidence>
<dbReference type="GO" id="GO:0042597">
    <property type="term" value="C:periplasmic space"/>
    <property type="evidence" value="ECO:0007669"/>
    <property type="project" value="InterPro"/>
</dbReference>
<evidence type="ECO:0000313" key="10">
    <source>
        <dbReference type="Proteomes" id="UP000292685"/>
    </source>
</evidence>
<evidence type="ECO:0000259" key="8">
    <source>
        <dbReference type="Pfam" id="PF04234"/>
    </source>
</evidence>